<dbReference type="InterPro" id="IPR000014">
    <property type="entry name" value="PAS"/>
</dbReference>
<dbReference type="Gene3D" id="3.30.450.20">
    <property type="entry name" value="PAS domain"/>
    <property type="match status" value="2"/>
</dbReference>
<evidence type="ECO:0000256" key="2">
    <source>
        <dbReference type="ARBA" id="ARBA00012438"/>
    </source>
</evidence>
<evidence type="ECO:0000256" key="1">
    <source>
        <dbReference type="ARBA" id="ARBA00000085"/>
    </source>
</evidence>
<dbReference type="EMBL" id="CP003178">
    <property type="protein sequence ID" value="AEV99464.1"/>
    <property type="molecule type" value="Genomic_DNA"/>
</dbReference>
<dbReference type="PROSITE" id="PS50113">
    <property type="entry name" value="PAC"/>
    <property type="match status" value="2"/>
</dbReference>
<protein>
    <recommendedName>
        <fullName evidence="2">histidine kinase</fullName>
        <ecNumber evidence="2">2.7.13.3</ecNumber>
    </recommendedName>
</protein>
<evidence type="ECO:0000256" key="4">
    <source>
        <dbReference type="ARBA" id="ARBA00022679"/>
    </source>
</evidence>
<dbReference type="GO" id="GO:0016020">
    <property type="term" value="C:membrane"/>
    <property type="evidence" value="ECO:0007669"/>
    <property type="project" value="UniProtKB-SubCell"/>
</dbReference>
<feature type="domain" description="PAC" evidence="10">
    <location>
        <begin position="256"/>
        <end position="308"/>
    </location>
</feature>
<keyword evidence="6" id="KW-0472">Membrane</keyword>
<keyword evidence="7" id="KW-0175">Coiled coil</keyword>
<dbReference type="PANTHER" id="PTHR42878">
    <property type="entry name" value="TWO-COMPONENT HISTIDINE KINASE"/>
    <property type="match status" value="1"/>
</dbReference>
<dbReference type="InterPro" id="IPR003661">
    <property type="entry name" value="HisK_dim/P_dom"/>
</dbReference>
<dbReference type="Pfam" id="PF02518">
    <property type="entry name" value="HATPase_c"/>
    <property type="match status" value="1"/>
</dbReference>
<dbReference type="eggNOG" id="COG4251">
    <property type="taxonomic scope" value="Bacteria"/>
</dbReference>
<dbReference type="InterPro" id="IPR050351">
    <property type="entry name" value="BphY/WalK/GraS-like"/>
</dbReference>
<dbReference type="OrthoDB" id="9766459at2"/>
<evidence type="ECO:0000259" key="8">
    <source>
        <dbReference type="PROSITE" id="PS50109"/>
    </source>
</evidence>
<dbReference type="CDD" id="cd00082">
    <property type="entry name" value="HisKA"/>
    <property type="match status" value="1"/>
</dbReference>
<dbReference type="SUPFAM" id="SSF55874">
    <property type="entry name" value="ATPase domain of HSP90 chaperone/DNA topoisomerase II/histidine kinase"/>
    <property type="match status" value="1"/>
</dbReference>
<evidence type="ECO:0000259" key="10">
    <source>
        <dbReference type="PROSITE" id="PS50113"/>
    </source>
</evidence>
<proteinExistence type="predicted"/>
<dbReference type="GO" id="GO:0000156">
    <property type="term" value="F:phosphorelay response regulator activity"/>
    <property type="evidence" value="ECO:0007669"/>
    <property type="project" value="TreeGrafter"/>
</dbReference>
<evidence type="ECO:0000256" key="5">
    <source>
        <dbReference type="ARBA" id="ARBA00022777"/>
    </source>
</evidence>
<keyword evidence="3" id="KW-0597">Phosphoprotein</keyword>
<dbReference type="InterPro" id="IPR004358">
    <property type="entry name" value="Sig_transdc_His_kin-like_C"/>
</dbReference>
<dbReference type="Proteomes" id="UP000005438">
    <property type="component" value="Chromosome"/>
</dbReference>
<gene>
    <name evidence="11" type="ordered locus">Niako_3134</name>
</gene>
<evidence type="ECO:0000259" key="9">
    <source>
        <dbReference type="PROSITE" id="PS50112"/>
    </source>
</evidence>
<dbReference type="InterPro" id="IPR003594">
    <property type="entry name" value="HATPase_dom"/>
</dbReference>
<reference evidence="11 12" key="1">
    <citation type="submission" date="2011-12" db="EMBL/GenBank/DDBJ databases">
        <title>The complete genome of Niastella koreensis GR20-10.</title>
        <authorList>
            <consortium name="US DOE Joint Genome Institute (JGI-PGF)"/>
            <person name="Lucas S."/>
            <person name="Han J."/>
            <person name="Lapidus A."/>
            <person name="Bruce D."/>
            <person name="Goodwin L."/>
            <person name="Pitluck S."/>
            <person name="Peters L."/>
            <person name="Kyrpides N."/>
            <person name="Mavromatis K."/>
            <person name="Ivanova N."/>
            <person name="Mikhailova N."/>
            <person name="Davenport K."/>
            <person name="Saunders E."/>
            <person name="Detter J.C."/>
            <person name="Tapia R."/>
            <person name="Han C."/>
            <person name="Land M."/>
            <person name="Hauser L."/>
            <person name="Markowitz V."/>
            <person name="Cheng J.-F."/>
            <person name="Hugenholtz P."/>
            <person name="Woyke T."/>
            <person name="Wu D."/>
            <person name="Tindall B."/>
            <person name="Pomrenke H."/>
            <person name="Brambilla E."/>
            <person name="Klenk H.-P."/>
            <person name="Eisen J.A."/>
        </authorList>
    </citation>
    <scope>NUCLEOTIDE SEQUENCE [LARGE SCALE GENOMIC DNA]</scope>
    <source>
        <strain evidence="12">DSM 17620 / KACC 11465 / NBRC 106392 / GR20-10</strain>
    </source>
</reference>
<dbReference type="Pfam" id="PF13426">
    <property type="entry name" value="PAS_9"/>
    <property type="match status" value="2"/>
</dbReference>
<dbReference type="Gene3D" id="3.30.565.10">
    <property type="entry name" value="Histidine kinase-like ATPase, C-terminal domain"/>
    <property type="match status" value="1"/>
</dbReference>
<dbReference type="GO" id="GO:0030295">
    <property type="term" value="F:protein kinase activator activity"/>
    <property type="evidence" value="ECO:0007669"/>
    <property type="project" value="TreeGrafter"/>
</dbReference>
<dbReference type="InterPro" id="IPR000700">
    <property type="entry name" value="PAS-assoc_C"/>
</dbReference>
<comment type="catalytic activity">
    <reaction evidence="1">
        <text>ATP + protein L-histidine = ADP + protein N-phospho-L-histidine.</text>
        <dbReference type="EC" id="2.7.13.3"/>
    </reaction>
</comment>
<dbReference type="PRINTS" id="PR00344">
    <property type="entry name" value="BCTRLSENSOR"/>
</dbReference>
<organism evidence="11 12">
    <name type="scientific">Niastella koreensis (strain DSM 17620 / KACC 11465 / NBRC 106392 / GR20-10)</name>
    <dbReference type="NCBI Taxonomy" id="700598"/>
    <lineage>
        <taxon>Bacteria</taxon>
        <taxon>Pseudomonadati</taxon>
        <taxon>Bacteroidota</taxon>
        <taxon>Chitinophagia</taxon>
        <taxon>Chitinophagales</taxon>
        <taxon>Chitinophagaceae</taxon>
        <taxon>Niastella</taxon>
    </lineage>
</organism>
<dbReference type="InterPro" id="IPR005467">
    <property type="entry name" value="His_kinase_dom"/>
</dbReference>
<dbReference type="SMART" id="SM00091">
    <property type="entry name" value="PAS"/>
    <property type="match status" value="2"/>
</dbReference>
<dbReference type="SMART" id="SM00388">
    <property type="entry name" value="HisKA"/>
    <property type="match status" value="1"/>
</dbReference>
<keyword evidence="5 11" id="KW-0418">Kinase</keyword>
<dbReference type="InterPro" id="IPR035965">
    <property type="entry name" value="PAS-like_dom_sf"/>
</dbReference>
<dbReference type="PANTHER" id="PTHR42878:SF15">
    <property type="entry name" value="BACTERIOPHYTOCHROME"/>
    <property type="match status" value="1"/>
</dbReference>
<dbReference type="Gene3D" id="1.10.287.130">
    <property type="match status" value="1"/>
</dbReference>
<name>G8TFM5_NIAKG</name>
<dbReference type="CDD" id="cd00075">
    <property type="entry name" value="HATPase"/>
    <property type="match status" value="1"/>
</dbReference>
<dbReference type="GO" id="GO:0007234">
    <property type="term" value="P:osmosensory signaling via phosphorelay pathway"/>
    <property type="evidence" value="ECO:0007669"/>
    <property type="project" value="TreeGrafter"/>
</dbReference>
<dbReference type="EC" id="2.7.13.3" evidence="2"/>
<evidence type="ECO:0000256" key="3">
    <source>
        <dbReference type="ARBA" id="ARBA00022553"/>
    </source>
</evidence>
<dbReference type="SMART" id="SM00387">
    <property type="entry name" value="HATPase_c"/>
    <property type="match status" value="1"/>
</dbReference>
<feature type="domain" description="Histidine kinase" evidence="8">
    <location>
        <begin position="326"/>
        <end position="551"/>
    </location>
</feature>
<dbReference type="Pfam" id="PF00512">
    <property type="entry name" value="HisKA"/>
    <property type="match status" value="1"/>
</dbReference>
<dbReference type="CDD" id="cd00130">
    <property type="entry name" value="PAS"/>
    <property type="match status" value="2"/>
</dbReference>
<sequence>MKQQPGIPEPGAIDVPDDSTILYLLPTAVCVCDMTGVVIRYNEKAAQLWNRRPRVGDANELYCGCYKLYLPDGTHLPHEQSPMAVCIKDGQPRKDVELILERPDLSRLYIRVNVVPLLDGTGKQAGVINCFDDITWQKEAERVLSRKIGEEKLQELAISLEKIVQRKTQDLVQKTEELKKSEERYHKMVEEVEDYAILMLDKEGTIVNWNKGAEKIKGYKEVEIVGRNFQEFYLAEDRKKGLPLQLLELARQTGKALHEGWRKRKDGSVFWGSIVLTAIHNDEGRVIGFTKVTRDLTERKLAEDRTNDYLRQLEFQNKELEQFVYAASHDLKEPLRKMNFYANYIADQPENRLDEKSRDYLSRSLKAAARMKVLIEDLLIYSRSTIRTDVYEEVDLNKVIEEIAGTHKEEIGDGEVIIEKLPVVYAVPFQIKQLFSNLIDNAVKYKHPGRDVVIKVTVKLVEGSQVPVHNLERNKKYFQISVIDNGIGFDPAHANRIFEIFQRLNNSTNAKGSGIGLAICKKIVQNYKGAIEANGEPEVGARFSVYLPADQAMPLQ</sequence>
<dbReference type="KEGG" id="nko:Niako_3134"/>
<evidence type="ECO:0000313" key="11">
    <source>
        <dbReference type="EMBL" id="AEV99464.1"/>
    </source>
</evidence>
<accession>G8TFM5</accession>
<dbReference type="InterPro" id="IPR001610">
    <property type="entry name" value="PAC"/>
</dbReference>
<evidence type="ECO:0000256" key="7">
    <source>
        <dbReference type="SAM" id="Coils"/>
    </source>
</evidence>
<dbReference type="STRING" id="700598.Niako_3134"/>
<dbReference type="NCBIfam" id="TIGR00229">
    <property type="entry name" value="sensory_box"/>
    <property type="match status" value="1"/>
</dbReference>
<dbReference type="PROSITE" id="PS50109">
    <property type="entry name" value="HIS_KIN"/>
    <property type="match status" value="1"/>
</dbReference>
<dbReference type="InterPro" id="IPR036097">
    <property type="entry name" value="HisK_dim/P_sf"/>
</dbReference>
<dbReference type="InterPro" id="IPR036890">
    <property type="entry name" value="HATPase_C_sf"/>
</dbReference>
<dbReference type="HOGENOM" id="CLU_000445_114_71_10"/>
<dbReference type="GO" id="GO:0000155">
    <property type="term" value="F:phosphorelay sensor kinase activity"/>
    <property type="evidence" value="ECO:0007669"/>
    <property type="project" value="InterPro"/>
</dbReference>
<evidence type="ECO:0000256" key="6">
    <source>
        <dbReference type="ARBA" id="ARBA00023136"/>
    </source>
</evidence>
<feature type="domain" description="PAC" evidence="10">
    <location>
        <begin position="94"/>
        <end position="146"/>
    </location>
</feature>
<dbReference type="AlphaFoldDB" id="G8TFM5"/>
<dbReference type="SUPFAM" id="SSF55785">
    <property type="entry name" value="PYP-like sensor domain (PAS domain)"/>
    <property type="match status" value="2"/>
</dbReference>
<feature type="domain" description="PAS" evidence="9">
    <location>
        <begin position="181"/>
        <end position="238"/>
    </location>
</feature>
<dbReference type="PROSITE" id="PS50112">
    <property type="entry name" value="PAS"/>
    <property type="match status" value="1"/>
</dbReference>
<dbReference type="SMART" id="SM00086">
    <property type="entry name" value="PAC"/>
    <property type="match status" value="2"/>
</dbReference>
<evidence type="ECO:0000313" key="12">
    <source>
        <dbReference type="Proteomes" id="UP000005438"/>
    </source>
</evidence>
<keyword evidence="4" id="KW-0808">Transferase</keyword>
<feature type="coiled-coil region" evidence="7">
    <location>
        <begin position="164"/>
        <end position="191"/>
    </location>
</feature>
<dbReference type="SUPFAM" id="SSF47384">
    <property type="entry name" value="Homodimeric domain of signal transducing histidine kinase"/>
    <property type="match status" value="1"/>
</dbReference>
<dbReference type="RefSeq" id="WP_014219378.1">
    <property type="nucleotide sequence ID" value="NC_016609.1"/>
</dbReference>